<dbReference type="Gene3D" id="2.60.40.200">
    <property type="entry name" value="Superoxide dismutase, copper/zinc binding domain"/>
    <property type="match status" value="1"/>
</dbReference>
<comment type="similarity">
    <text evidence="1 2">Belongs to the Cu-Zn superoxide dismutase family.</text>
</comment>
<protein>
    <recommendedName>
        <fullName evidence="2">Superoxide dismutase [Cu-Zn]</fullName>
        <ecNumber evidence="2">1.15.1.1</ecNumber>
    </recommendedName>
</protein>
<keyword evidence="2" id="KW-0186">Copper</keyword>
<dbReference type="GO" id="GO:0005507">
    <property type="term" value="F:copper ion binding"/>
    <property type="evidence" value="ECO:0007669"/>
    <property type="project" value="InterPro"/>
</dbReference>
<feature type="chain" id="PRO_5003181906" description="Superoxide dismutase [Cu-Zn]" evidence="3">
    <location>
        <begin position="20"/>
        <end position="174"/>
    </location>
</feature>
<dbReference type="AlphaFoldDB" id="E3T639"/>
<accession>E3T639</accession>
<proteinExistence type="inferred from homology"/>
<comment type="cofactor">
    <cofactor evidence="2">
        <name>Cu cation</name>
        <dbReference type="ChEBI" id="CHEBI:23378"/>
    </cofactor>
    <text evidence="2">Binds 1 copper ion per subunit.</text>
</comment>
<dbReference type="InterPro" id="IPR024134">
    <property type="entry name" value="SOD_Cu/Zn_/chaperone"/>
</dbReference>
<dbReference type="GO" id="GO:0004784">
    <property type="term" value="F:superoxide dismutase activity"/>
    <property type="evidence" value="ECO:0007669"/>
    <property type="project" value="UniProtKB-EC"/>
</dbReference>
<keyword evidence="2" id="KW-0560">Oxidoreductase</keyword>
<keyword evidence="2" id="KW-0862">Zinc</keyword>
<dbReference type="EC" id="1.15.1.1" evidence="2"/>
<comment type="cofactor">
    <cofactor evidence="2">
        <name>Zn(2+)</name>
        <dbReference type="ChEBI" id="CHEBI:29105"/>
    </cofactor>
    <text evidence="2">Binds 1 zinc ion per subunit.</text>
</comment>
<dbReference type="SUPFAM" id="SSF49329">
    <property type="entry name" value="Cu,Zn superoxide dismutase-like"/>
    <property type="match status" value="1"/>
</dbReference>
<organism evidence="5">
    <name type="scientific">uncultured bacterium 282</name>
    <dbReference type="NCBI Taxonomy" id="698388"/>
    <lineage>
        <taxon>Bacteria</taxon>
        <taxon>environmental samples</taxon>
    </lineage>
</organism>
<evidence type="ECO:0000256" key="2">
    <source>
        <dbReference type="RuleBase" id="RU000393"/>
    </source>
</evidence>
<keyword evidence="2" id="KW-0479">Metal-binding</keyword>
<keyword evidence="3" id="KW-0732">Signal</keyword>
<dbReference type="EMBL" id="GU260699">
    <property type="protein sequence ID" value="ADC35783.1"/>
    <property type="molecule type" value="Genomic_DNA"/>
</dbReference>
<evidence type="ECO:0000259" key="4">
    <source>
        <dbReference type="Pfam" id="PF00080"/>
    </source>
</evidence>
<comment type="catalytic activity">
    <reaction evidence="2">
        <text>2 superoxide + 2 H(+) = H2O2 + O2</text>
        <dbReference type="Rhea" id="RHEA:20696"/>
        <dbReference type="ChEBI" id="CHEBI:15378"/>
        <dbReference type="ChEBI" id="CHEBI:15379"/>
        <dbReference type="ChEBI" id="CHEBI:16240"/>
        <dbReference type="ChEBI" id="CHEBI:18421"/>
        <dbReference type="EC" id="1.15.1.1"/>
    </reaction>
</comment>
<evidence type="ECO:0000256" key="3">
    <source>
        <dbReference type="SAM" id="SignalP"/>
    </source>
</evidence>
<evidence type="ECO:0000313" key="5">
    <source>
        <dbReference type="EMBL" id="ADC35783.1"/>
    </source>
</evidence>
<comment type="function">
    <text evidence="2">Destroys radicals which are normally produced within the cells and which are toxic to biological systems.</text>
</comment>
<dbReference type="InterPro" id="IPR001424">
    <property type="entry name" value="SOD_Cu_Zn_dom"/>
</dbReference>
<dbReference type="PANTHER" id="PTHR10003">
    <property type="entry name" value="SUPEROXIDE DISMUTASE CU-ZN -RELATED"/>
    <property type="match status" value="1"/>
</dbReference>
<dbReference type="PROSITE" id="PS00332">
    <property type="entry name" value="SOD_CU_ZN_2"/>
    <property type="match status" value="1"/>
</dbReference>
<reference evidence="5" key="1">
    <citation type="submission" date="2009-12" db="EMBL/GenBank/DDBJ databases">
        <authorList>
            <person name="Kielak A."/>
            <person name="van Veen J.A."/>
            <person name="Kowalchuk G.A."/>
        </authorList>
    </citation>
    <scope>NUCLEOTIDE SEQUENCE</scope>
</reference>
<reference evidence="5" key="2">
    <citation type="journal article" date="2010" name="Appl. Environ. Microbiol.">
        <title>Comparative analysis of acidobacterial genomic fragments from terrestrial and aquatic metagenomic libraries, with emphasis on acidobacteria subdivision 6.</title>
        <authorList>
            <person name="Kielak A.M."/>
            <person name="van Veen J.A."/>
            <person name="Kowalchuk G.A."/>
        </authorList>
    </citation>
    <scope>NUCLEOTIDE SEQUENCE</scope>
</reference>
<dbReference type="Pfam" id="PF00080">
    <property type="entry name" value="Sod_Cu"/>
    <property type="match status" value="1"/>
</dbReference>
<feature type="domain" description="Superoxide dismutase copper/zinc binding" evidence="4">
    <location>
        <begin position="37"/>
        <end position="170"/>
    </location>
</feature>
<evidence type="ECO:0000256" key="1">
    <source>
        <dbReference type="ARBA" id="ARBA00010457"/>
    </source>
</evidence>
<dbReference type="InterPro" id="IPR036423">
    <property type="entry name" value="SOD-like_Cu/Zn_dom_sf"/>
</dbReference>
<name>E3T639_9BACT</name>
<feature type="signal peptide" evidence="3">
    <location>
        <begin position="1"/>
        <end position="19"/>
    </location>
</feature>
<sequence length="174" mass="17810">MRLTAAAIAISLLTVPALAKPKGVTVPLKTSTGQDAGTASFAPAKDNKVTIKIKLKNLPAGEHAVHVHEHAACDAPDFKTAGGHFNPSAKKHGTENPMGHHNGDLPQNLTIAANGTGSATFTVDYLSLDPAASDSIFANGGTSVMVHEKADDMKTDPTGNAGNRIACGVITAPK</sequence>
<dbReference type="CDD" id="cd00305">
    <property type="entry name" value="Cu-Zn_Superoxide_Dismutase"/>
    <property type="match status" value="1"/>
</dbReference>
<dbReference type="InterPro" id="IPR018152">
    <property type="entry name" value="SOD_Cu/Zn_BS"/>
</dbReference>